<dbReference type="PANTHER" id="PTHR42831">
    <property type="entry name" value="FE-S PROTEIN MATURATION AUXILIARY FACTOR YITW"/>
    <property type="match status" value="1"/>
</dbReference>
<sequence length="168" mass="18397">MPTGKPLLVRLFITSGLVGLGIIIILLPSWVAPHHISVLTPPIYTLTDSGYIFTDSGPSPSRVPTDSTQVTAVLESVLDPCLGLSIVDLGFIYHITTDSLNNVTVIMIFSTPACPYVTYLAGQVLEAIKNMPGVNKVKVKLDLTIPWSPSRLSDRARRQFWDNVEHNK</sequence>
<proteinExistence type="predicted"/>
<evidence type="ECO:0000256" key="1">
    <source>
        <dbReference type="SAM" id="Phobius"/>
    </source>
</evidence>
<gene>
    <name evidence="3" type="ORF">CH330_01145</name>
</gene>
<evidence type="ECO:0000313" key="4">
    <source>
        <dbReference type="Proteomes" id="UP000215559"/>
    </source>
</evidence>
<feature type="transmembrane region" description="Helical" evidence="1">
    <location>
        <begin position="7"/>
        <end position="31"/>
    </location>
</feature>
<dbReference type="Proteomes" id="UP000215559">
    <property type="component" value="Unassembled WGS sequence"/>
</dbReference>
<keyword evidence="1" id="KW-0812">Transmembrane</keyword>
<protein>
    <recommendedName>
        <fullName evidence="2">MIP18 family-like domain-containing protein</fullName>
    </recommendedName>
</protein>
<dbReference type="InterPro" id="IPR034904">
    <property type="entry name" value="FSCA_dom_sf"/>
</dbReference>
<comment type="caution">
    <text evidence="3">The sequence shown here is derived from an EMBL/GenBank/DDBJ whole genome shotgun (WGS) entry which is preliminary data.</text>
</comment>
<dbReference type="Gene3D" id="3.30.300.130">
    <property type="entry name" value="Fe-S cluster assembly (FSCA)"/>
    <property type="match status" value="1"/>
</dbReference>
<dbReference type="InterPro" id="IPR002744">
    <property type="entry name" value="MIP18-like"/>
</dbReference>
<evidence type="ECO:0000259" key="2">
    <source>
        <dbReference type="Pfam" id="PF01883"/>
    </source>
</evidence>
<dbReference type="EMBL" id="NOZP01000027">
    <property type="protein sequence ID" value="OYD17019.1"/>
    <property type="molecule type" value="Genomic_DNA"/>
</dbReference>
<feature type="domain" description="MIP18 family-like" evidence="2">
    <location>
        <begin position="68"/>
        <end position="139"/>
    </location>
</feature>
<dbReference type="InterPro" id="IPR052339">
    <property type="entry name" value="Fe-S_Maturation_MIP18"/>
</dbReference>
<keyword evidence="1" id="KW-1133">Transmembrane helix</keyword>
<dbReference type="SUPFAM" id="SSF117916">
    <property type="entry name" value="Fe-S cluster assembly (FSCA) domain-like"/>
    <property type="match status" value="1"/>
</dbReference>
<organism evidence="3 4">
    <name type="scientific">candidate division WOR-3 bacterium JGI_Cruoil_03_51_56</name>
    <dbReference type="NCBI Taxonomy" id="1973747"/>
    <lineage>
        <taxon>Bacteria</taxon>
        <taxon>Bacteria division WOR-3</taxon>
    </lineage>
</organism>
<evidence type="ECO:0000313" key="3">
    <source>
        <dbReference type="EMBL" id="OYD17019.1"/>
    </source>
</evidence>
<dbReference type="Pfam" id="PF01883">
    <property type="entry name" value="FeS_assembly_P"/>
    <property type="match status" value="1"/>
</dbReference>
<dbReference type="PANTHER" id="PTHR42831:SF1">
    <property type="entry name" value="FE-S PROTEIN MATURATION AUXILIARY FACTOR YITW"/>
    <property type="match status" value="1"/>
</dbReference>
<dbReference type="AlphaFoldDB" id="A0A235BXZ2"/>
<accession>A0A235BXZ2</accession>
<name>A0A235BXZ2_UNCW3</name>
<reference evidence="3 4" key="1">
    <citation type="submission" date="2017-07" db="EMBL/GenBank/DDBJ databases">
        <title>Recovery of genomes from metagenomes via a dereplication, aggregation, and scoring strategy.</title>
        <authorList>
            <person name="Sieber C.M."/>
            <person name="Probst A.J."/>
            <person name="Sharrar A."/>
            <person name="Thomas B.C."/>
            <person name="Hess M."/>
            <person name="Tringe S.G."/>
            <person name="Banfield J.F."/>
        </authorList>
    </citation>
    <scope>NUCLEOTIDE SEQUENCE [LARGE SCALE GENOMIC DNA]</scope>
    <source>
        <strain evidence="3">JGI_Cruoil_03_51_56</strain>
    </source>
</reference>
<keyword evidence="1" id="KW-0472">Membrane</keyword>